<accession>A0A7J2U359</accession>
<dbReference type="AlphaFoldDB" id="A0A7J2U359"/>
<comment type="caution">
    <text evidence="2">The sequence shown here is derived from an EMBL/GenBank/DDBJ whole genome shotgun (WGS) entry which is preliminary data.</text>
</comment>
<evidence type="ECO:0000259" key="1">
    <source>
        <dbReference type="Pfam" id="PF04015"/>
    </source>
</evidence>
<proteinExistence type="predicted"/>
<sequence length="310" mass="34497">MSVGLRDVPVAVVRSSNSFDGVLKALNLVEGDVRVVVGDRRRFLIKPNFVSAYNSLSATPVETVEALLEFIYSNFNVSEVIITETPAMGSFYNAIRNFGYDGLRQRYNVEFLDLSEFGYEVVTLRDEYGGIYKVQVSKALMDRGFVRISSCRAKTHDTVVVTLSIKNAVFGGIRKGDRASMHRGYLTINYNLAKIATMVMPDLGVVDGVVGMEGNGPVSGTAKSWGAVFASANLVNLDSLVAYAMGFNPEDIGYLYFLAKWGYGEIDVKRIRVVGDDVEHIKTRFKPHSLYHEQLSWKKHLDRVSRGNHL</sequence>
<evidence type="ECO:0000313" key="2">
    <source>
        <dbReference type="EMBL" id="HEM66999.1"/>
    </source>
</evidence>
<gene>
    <name evidence="2" type="ORF">ENO26_05470</name>
</gene>
<dbReference type="EMBL" id="DSEU01000039">
    <property type="protein sequence ID" value="HEM66999.1"/>
    <property type="molecule type" value="Genomic_DNA"/>
</dbReference>
<feature type="domain" description="DUF362" evidence="1">
    <location>
        <begin position="44"/>
        <end position="241"/>
    </location>
</feature>
<name>A0A7J2U359_9CREN</name>
<dbReference type="Pfam" id="PF04015">
    <property type="entry name" value="DUF362"/>
    <property type="match status" value="1"/>
</dbReference>
<organism evidence="2">
    <name type="scientific">Ignisphaera aggregans</name>
    <dbReference type="NCBI Taxonomy" id="334771"/>
    <lineage>
        <taxon>Archaea</taxon>
        <taxon>Thermoproteota</taxon>
        <taxon>Thermoprotei</taxon>
        <taxon>Desulfurococcales</taxon>
        <taxon>Desulfurococcaceae</taxon>
        <taxon>Ignisphaera</taxon>
    </lineage>
</organism>
<dbReference type="InterPro" id="IPR007160">
    <property type="entry name" value="DUF362"/>
</dbReference>
<protein>
    <submittedName>
        <fullName evidence="2">DUF362 domain-containing protein</fullName>
    </submittedName>
</protein>
<reference evidence="2" key="1">
    <citation type="journal article" date="2020" name="mSystems">
        <title>Genome- and Community-Level Interaction Insights into Carbon Utilization and Element Cycling Functions of Hydrothermarchaeota in Hydrothermal Sediment.</title>
        <authorList>
            <person name="Zhou Z."/>
            <person name="Liu Y."/>
            <person name="Xu W."/>
            <person name="Pan J."/>
            <person name="Luo Z.H."/>
            <person name="Li M."/>
        </authorList>
    </citation>
    <scope>NUCLEOTIDE SEQUENCE [LARGE SCALE GENOMIC DNA]</scope>
    <source>
        <strain evidence="2">SpSt-125</strain>
    </source>
</reference>